<dbReference type="PANTHER" id="PTHR11452:SF75">
    <property type="entry name" value="ALPHA-GALACTOSIDASE MEL1"/>
    <property type="match status" value="1"/>
</dbReference>
<dbReference type="InterPro" id="IPR013780">
    <property type="entry name" value="Glyco_hydro_b"/>
</dbReference>
<dbReference type="CDD" id="cd14792">
    <property type="entry name" value="GH27"/>
    <property type="match status" value="1"/>
</dbReference>
<evidence type="ECO:0000256" key="4">
    <source>
        <dbReference type="ARBA" id="ARBA00022729"/>
    </source>
</evidence>
<evidence type="ECO:0000313" key="10">
    <source>
        <dbReference type="EMBL" id="RMZ56456.1"/>
    </source>
</evidence>
<dbReference type="GO" id="GO:0005975">
    <property type="term" value="P:carbohydrate metabolic process"/>
    <property type="evidence" value="ECO:0007669"/>
    <property type="project" value="InterPro"/>
</dbReference>
<gene>
    <name evidence="10" type="ORF">APUTEX25_004679</name>
    <name evidence="9" type="ORF">F751_6993</name>
</gene>
<reference evidence="9 11" key="1">
    <citation type="journal article" date="2014" name="BMC Genomics">
        <title>Oil accumulation mechanisms of the oleaginous microalga Chlorella protothecoides revealed through its genome, transcriptomes, and proteomes.</title>
        <authorList>
            <person name="Gao C."/>
            <person name="Wang Y."/>
            <person name="Shen Y."/>
            <person name="Yan D."/>
            <person name="He X."/>
            <person name="Dai J."/>
            <person name="Wu Q."/>
        </authorList>
    </citation>
    <scope>NUCLEOTIDE SEQUENCE [LARGE SCALE GENOMIC DNA]</scope>
    <source>
        <strain evidence="9 11">0710</strain>
    </source>
</reference>
<dbReference type="Pfam" id="PF17801">
    <property type="entry name" value="Melibiase_C"/>
    <property type="match status" value="1"/>
</dbReference>
<evidence type="ECO:0000313" key="11">
    <source>
        <dbReference type="Proteomes" id="UP000028924"/>
    </source>
</evidence>
<evidence type="ECO:0000259" key="8">
    <source>
        <dbReference type="Pfam" id="PF17801"/>
    </source>
</evidence>
<accession>A0A087SR72</accession>
<name>A0A087SR72_AUXPR</name>
<evidence type="ECO:0000256" key="3">
    <source>
        <dbReference type="ARBA" id="ARBA00012755"/>
    </source>
</evidence>
<dbReference type="eggNOG" id="KOG2366">
    <property type="taxonomic scope" value="Eukaryota"/>
</dbReference>
<keyword evidence="7" id="KW-1015">Disulfide bond</keyword>
<evidence type="ECO:0000256" key="5">
    <source>
        <dbReference type="ARBA" id="ARBA00022801"/>
    </source>
</evidence>
<dbReference type="InterPro" id="IPR013785">
    <property type="entry name" value="Aldolase_TIM"/>
</dbReference>
<sequence>MGFNTWSSFALRVNEEDVRQTADLLVSLGLKDMGYTYLVLDDGWSEHERTPDGDLVADYSRFPGGMAALAGHIHARNLSFGMYADSGTSTCGGYPGSRGFEARDAAAFAGWGADYLKYDNCYPKEGDSVRARYGAMRDALNATGRPILFSLCEWGVEEPWLWGRAVGNSWRTTGDSSASWLSLVNNLDNSVGLARYAGPGAWNDPDMLQVGNPGLTLGEQRANLALWSLLKSPLMISTRLQELSNASAAILMAAEVVAINQDDLGGSKEIYAGPLAGGDRAVVFFNRAEHDEGAAGARFTLRTEQVGYQEDTAVRVRDLYARRDIGTFRGRFSARVPPHDVLVLRLTPEAAPILEWEGGRWPRDDGWRPWTGQAIYAEHEEDLENIPRRKTEGDDDALEDAAVAI</sequence>
<dbReference type="PRINTS" id="PR00740">
    <property type="entry name" value="GLHYDRLASE27"/>
</dbReference>
<dbReference type="EC" id="3.2.1.22" evidence="3 7"/>
<evidence type="ECO:0000256" key="7">
    <source>
        <dbReference type="RuleBase" id="RU361168"/>
    </source>
</evidence>
<dbReference type="Proteomes" id="UP000279271">
    <property type="component" value="Unassembled WGS sequence"/>
</dbReference>
<comment type="similarity">
    <text evidence="2 7">Belongs to the glycosyl hydrolase 27 family.</text>
</comment>
<evidence type="ECO:0000313" key="12">
    <source>
        <dbReference type="Proteomes" id="UP000279271"/>
    </source>
</evidence>
<keyword evidence="5 7" id="KW-0378">Hydrolase</keyword>
<dbReference type="PANTHER" id="PTHR11452">
    <property type="entry name" value="ALPHA-GALACTOSIDASE/ALPHA-N-ACETYLGALACTOSAMINIDASE"/>
    <property type="match status" value="1"/>
</dbReference>
<dbReference type="InterPro" id="IPR041233">
    <property type="entry name" value="Melibiase_C"/>
</dbReference>
<dbReference type="InterPro" id="IPR002241">
    <property type="entry name" value="Glyco_hydro_27"/>
</dbReference>
<dbReference type="GO" id="GO:0004557">
    <property type="term" value="F:alpha-galactosidase activity"/>
    <property type="evidence" value="ECO:0007669"/>
    <property type="project" value="UniProtKB-EC"/>
</dbReference>
<dbReference type="InterPro" id="IPR017853">
    <property type="entry name" value="GH"/>
</dbReference>
<dbReference type="RefSeq" id="XP_011401239.1">
    <property type="nucleotide sequence ID" value="XM_011402937.1"/>
</dbReference>
<dbReference type="GeneID" id="23618384"/>
<dbReference type="Proteomes" id="UP000028924">
    <property type="component" value="Unassembled WGS sequence"/>
</dbReference>
<dbReference type="OrthoDB" id="5795902at2759"/>
<dbReference type="SUPFAM" id="SSF51445">
    <property type="entry name" value="(Trans)glycosidases"/>
    <property type="match status" value="1"/>
</dbReference>
<dbReference type="EMBL" id="KL662165">
    <property type="protein sequence ID" value="KFM28226.1"/>
    <property type="molecule type" value="Genomic_DNA"/>
</dbReference>
<proteinExistence type="inferred from homology"/>
<reference evidence="12" key="2">
    <citation type="journal article" date="2018" name="Algal Res.">
        <title>Characterization of plant carbon substrate utilization by Auxenochlorella protothecoides.</title>
        <authorList>
            <person name="Vogler B.W."/>
            <person name="Starkenburg S.R."/>
            <person name="Sudasinghe N."/>
            <person name="Schambach J.Y."/>
            <person name="Rollin J.A."/>
            <person name="Pattathil S."/>
            <person name="Barry A.N."/>
        </authorList>
    </citation>
    <scope>NUCLEOTIDE SEQUENCE [LARGE SCALE GENOMIC DNA]</scope>
    <source>
        <strain evidence="12">UTEX 25</strain>
    </source>
</reference>
<dbReference type="Gene3D" id="3.20.20.70">
    <property type="entry name" value="Aldolase class I"/>
    <property type="match status" value="1"/>
</dbReference>
<dbReference type="Pfam" id="PF16499">
    <property type="entry name" value="Melibiase_2"/>
    <property type="match status" value="1"/>
</dbReference>
<reference evidence="10" key="4">
    <citation type="submission" date="2018-11" db="EMBL/GenBank/DDBJ databases">
        <title>Characterization of plant carbon substrate utilization by Auxenochlorella protothecoides.</title>
        <authorList>
            <person name="Vogler B.W."/>
            <person name="Starkenburg S.R."/>
            <person name="Sudasinghe N."/>
            <person name="Schambach J.Y."/>
            <person name="Rollin J.A."/>
            <person name="Pattathil S."/>
            <person name="Barry A.N."/>
        </authorList>
    </citation>
    <scope>NUCLEOTIDE SEQUENCE [LARGE SCALE GENOMIC DNA]</scope>
    <source>
        <strain evidence="10">UTEX 25</strain>
    </source>
</reference>
<evidence type="ECO:0000256" key="6">
    <source>
        <dbReference type="ARBA" id="ARBA00023295"/>
    </source>
</evidence>
<keyword evidence="4" id="KW-0732">Signal</keyword>
<reference evidence="10" key="3">
    <citation type="submission" date="2018-10" db="EMBL/GenBank/DDBJ databases">
        <authorList>
            <person name="Hovde B."/>
            <person name="Zhang X."/>
        </authorList>
    </citation>
    <scope>NUCLEOTIDE SEQUENCE [LARGE SCALE GENOMIC DNA]</scope>
    <source>
        <strain evidence="10">UTEX 25</strain>
    </source>
</reference>
<dbReference type="EMBL" id="QOKY01000144">
    <property type="protein sequence ID" value="RMZ56456.1"/>
    <property type="molecule type" value="Genomic_DNA"/>
</dbReference>
<dbReference type="Gene3D" id="2.60.40.1180">
    <property type="entry name" value="Golgi alpha-mannosidase II"/>
    <property type="match status" value="1"/>
</dbReference>
<evidence type="ECO:0000256" key="1">
    <source>
        <dbReference type="ARBA" id="ARBA00001255"/>
    </source>
</evidence>
<evidence type="ECO:0000313" key="9">
    <source>
        <dbReference type="EMBL" id="KFM28226.1"/>
    </source>
</evidence>
<dbReference type="AlphaFoldDB" id="A0A087SR72"/>
<keyword evidence="11" id="KW-1185">Reference proteome</keyword>
<comment type="catalytic activity">
    <reaction evidence="1 7">
        <text>Hydrolysis of terminal, non-reducing alpha-D-galactose residues in alpha-D-galactosides, including galactose oligosaccharides, galactomannans and galactolipids.</text>
        <dbReference type="EC" id="3.2.1.22"/>
    </reaction>
</comment>
<organism evidence="9 11">
    <name type="scientific">Auxenochlorella protothecoides</name>
    <name type="common">Green microalga</name>
    <name type="synonym">Chlorella protothecoides</name>
    <dbReference type="NCBI Taxonomy" id="3075"/>
    <lineage>
        <taxon>Eukaryota</taxon>
        <taxon>Viridiplantae</taxon>
        <taxon>Chlorophyta</taxon>
        <taxon>core chlorophytes</taxon>
        <taxon>Trebouxiophyceae</taxon>
        <taxon>Chlorellales</taxon>
        <taxon>Chlorellaceae</taxon>
        <taxon>Auxenochlorella</taxon>
    </lineage>
</organism>
<protein>
    <recommendedName>
        <fullName evidence="3 7">Alpha-galactosidase</fullName>
        <ecNumber evidence="3 7">3.2.1.22</ecNumber>
    </recommendedName>
    <alternativeName>
        <fullName evidence="7">Melibiase</fullName>
    </alternativeName>
</protein>
<evidence type="ECO:0000256" key="2">
    <source>
        <dbReference type="ARBA" id="ARBA00009743"/>
    </source>
</evidence>
<feature type="domain" description="Alpha galactosidase C-terminal" evidence="8">
    <location>
        <begin position="266"/>
        <end position="346"/>
    </location>
</feature>
<dbReference type="SUPFAM" id="SSF51011">
    <property type="entry name" value="Glycosyl hydrolase domain"/>
    <property type="match status" value="1"/>
</dbReference>
<dbReference type="KEGG" id="apro:F751_6993"/>
<keyword evidence="6 7" id="KW-0326">Glycosidase</keyword>
<dbReference type="STRING" id="3075.A0A087SR72"/>
<dbReference type="FunFam" id="3.20.20.70:FF:000197">
    <property type="entry name" value="Alpha-galactosidase"/>
    <property type="match status" value="1"/>
</dbReference>